<feature type="transmembrane region" description="Helical" evidence="6">
    <location>
        <begin position="34"/>
        <end position="55"/>
    </location>
</feature>
<evidence type="ECO:0000256" key="5">
    <source>
        <dbReference type="ARBA" id="ARBA00023136"/>
    </source>
</evidence>
<dbReference type="EMBL" id="BONQ01000024">
    <property type="protein sequence ID" value="GIG43462.1"/>
    <property type="molecule type" value="Genomic_DNA"/>
</dbReference>
<proteinExistence type="inferred from homology"/>
<keyword evidence="5 6" id="KW-0472">Membrane</keyword>
<accession>A0A919PFY8</accession>
<feature type="transmembrane region" description="Helical" evidence="6">
    <location>
        <begin position="75"/>
        <end position="96"/>
    </location>
</feature>
<reference evidence="7" key="1">
    <citation type="submission" date="2021-01" db="EMBL/GenBank/DDBJ databases">
        <title>Whole genome shotgun sequence of Dactylosporangium siamense NBRC 106093.</title>
        <authorList>
            <person name="Komaki H."/>
            <person name="Tamura T."/>
        </authorList>
    </citation>
    <scope>NUCLEOTIDE SEQUENCE</scope>
    <source>
        <strain evidence="7">NBRC 106093</strain>
    </source>
</reference>
<dbReference type="Gene3D" id="1.20.1260.100">
    <property type="entry name" value="TspO/MBR protein"/>
    <property type="match status" value="1"/>
</dbReference>
<dbReference type="PANTHER" id="PTHR10057">
    <property type="entry name" value="PERIPHERAL-TYPE BENZODIAZEPINE RECEPTOR"/>
    <property type="match status" value="1"/>
</dbReference>
<organism evidence="7 8">
    <name type="scientific">Dactylosporangium siamense</name>
    <dbReference type="NCBI Taxonomy" id="685454"/>
    <lineage>
        <taxon>Bacteria</taxon>
        <taxon>Bacillati</taxon>
        <taxon>Actinomycetota</taxon>
        <taxon>Actinomycetes</taxon>
        <taxon>Micromonosporales</taxon>
        <taxon>Micromonosporaceae</taxon>
        <taxon>Dactylosporangium</taxon>
    </lineage>
</organism>
<feature type="transmembrane region" description="Helical" evidence="6">
    <location>
        <begin position="129"/>
        <end position="149"/>
    </location>
</feature>
<keyword evidence="3 6" id="KW-0812">Transmembrane</keyword>
<dbReference type="InterPro" id="IPR004307">
    <property type="entry name" value="TspO_MBR"/>
</dbReference>
<gene>
    <name evidence="7" type="ORF">Dsi01nite_015030</name>
</gene>
<evidence type="ECO:0000313" key="7">
    <source>
        <dbReference type="EMBL" id="GIG43462.1"/>
    </source>
</evidence>
<dbReference type="FunFam" id="1.20.1260.100:FF:000001">
    <property type="entry name" value="translocator protein 2"/>
    <property type="match status" value="1"/>
</dbReference>
<evidence type="ECO:0000256" key="2">
    <source>
        <dbReference type="ARBA" id="ARBA00007524"/>
    </source>
</evidence>
<name>A0A919PFY8_9ACTN</name>
<comment type="similarity">
    <text evidence="2">Belongs to the TspO/BZRP family.</text>
</comment>
<protein>
    <recommendedName>
        <fullName evidence="9">Tryptophan-rich sensory protein</fullName>
    </recommendedName>
</protein>
<keyword evidence="8" id="KW-1185">Reference proteome</keyword>
<dbReference type="CDD" id="cd15904">
    <property type="entry name" value="TSPO_MBR"/>
    <property type="match status" value="1"/>
</dbReference>
<comment type="caution">
    <text evidence="7">The sequence shown here is derived from an EMBL/GenBank/DDBJ whole genome shotgun (WGS) entry which is preliminary data.</text>
</comment>
<evidence type="ECO:0000256" key="6">
    <source>
        <dbReference type="SAM" id="Phobius"/>
    </source>
</evidence>
<evidence type="ECO:0000256" key="4">
    <source>
        <dbReference type="ARBA" id="ARBA00022989"/>
    </source>
</evidence>
<dbReference type="AlphaFoldDB" id="A0A919PFY8"/>
<evidence type="ECO:0000313" key="8">
    <source>
        <dbReference type="Proteomes" id="UP000660611"/>
    </source>
</evidence>
<dbReference type="InterPro" id="IPR038330">
    <property type="entry name" value="TspO/MBR-related_sf"/>
</dbReference>
<sequence length="182" mass="19869">MWAADIWFGVSVWRGGVIDVGMTLSLPHHHRPQWVGLLGFGAAAAAAALVGGLGVSGTAGEYDALVQPAWAPPSWLFGPVWTVLYCCIAVSGWLVWRRSGWTAALTVFAVQLLLNAIWTPLFFGAGLRGLALIDIAALWILIGVNIAMFRRQSRPAAWLLVPYWAWVTFATALNASVWWLNR</sequence>
<keyword evidence="4 6" id="KW-1133">Transmembrane helix</keyword>
<dbReference type="Proteomes" id="UP000660611">
    <property type="component" value="Unassembled WGS sequence"/>
</dbReference>
<dbReference type="GO" id="GO:0016020">
    <property type="term" value="C:membrane"/>
    <property type="evidence" value="ECO:0007669"/>
    <property type="project" value="UniProtKB-SubCell"/>
</dbReference>
<evidence type="ECO:0000256" key="1">
    <source>
        <dbReference type="ARBA" id="ARBA00004141"/>
    </source>
</evidence>
<dbReference type="GO" id="GO:0033013">
    <property type="term" value="P:tetrapyrrole metabolic process"/>
    <property type="evidence" value="ECO:0007669"/>
    <property type="project" value="UniProtKB-ARBA"/>
</dbReference>
<evidence type="ECO:0000256" key="3">
    <source>
        <dbReference type="ARBA" id="ARBA00022692"/>
    </source>
</evidence>
<feature type="transmembrane region" description="Helical" evidence="6">
    <location>
        <begin position="156"/>
        <end position="180"/>
    </location>
</feature>
<comment type="subcellular location">
    <subcellularLocation>
        <location evidence="1">Membrane</location>
        <topology evidence="1">Multi-pass membrane protein</topology>
    </subcellularLocation>
</comment>
<evidence type="ECO:0008006" key="9">
    <source>
        <dbReference type="Google" id="ProtNLM"/>
    </source>
</evidence>
<dbReference type="Pfam" id="PF03073">
    <property type="entry name" value="TspO_MBR"/>
    <property type="match status" value="1"/>
</dbReference>
<feature type="transmembrane region" description="Helical" evidence="6">
    <location>
        <begin position="103"/>
        <end position="123"/>
    </location>
</feature>
<dbReference type="PANTHER" id="PTHR10057:SF0">
    <property type="entry name" value="TRANSLOCATOR PROTEIN"/>
    <property type="match status" value="1"/>
</dbReference>